<feature type="region of interest" description="Disordered" evidence="1">
    <location>
        <begin position="36"/>
        <end position="65"/>
    </location>
</feature>
<organism evidence="2 3">
    <name type="scientific">Endocarpon pusillum</name>
    <dbReference type="NCBI Taxonomy" id="364733"/>
    <lineage>
        <taxon>Eukaryota</taxon>
        <taxon>Fungi</taxon>
        <taxon>Dikarya</taxon>
        <taxon>Ascomycota</taxon>
        <taxon>Pezizomycotina</taxon>
        <taxon>Eurotiomycetes</taxon>
        <taxon>Chaetothyriomycetidae</taxon>
        <taxon>Verrucariales</taxon>
        <taxon>Verrucariaceae</taxon>
        <taxon>Endocarpon</taxon>
    </lineage>
</organism>
<feature type="compositionally biased region" description="Polar residues" evidence="1">
    <location>
        <begin position="56"/>
        <end position="65"/>
    </location>
</feature>
<keyword evidence="3" id="KW-1185">Reference proteome</keyword>
<gene>
    <name evidence="2" type="ORF">GJ744_008765</name>
</gene>
<sequence>MIKQSAEGTRRHMLDKGHCMINLEREPELLEFWDFSDSDGHDTDEEEAPKSWAGKTETTASKDFF</sequence>
<dbReference type="OrthoDB" id="19329at2759"/>
<accession>A0A8H7AUX8</accession>
<dbReference type="EMBL" id="JAACFV010000005">
    <property type="protein sequence ID" value="KAF7513471.1"/>
    <property type="molecule type" value="Genomic_DNA"/>
</dbReference>
<dbReference type="AlphaFoldDB" id="A0A8H7AUX8"/>
<comment type="caution">
    <text evidence="2">The sequence shown here is derived from an EMBL/GenBank/DDBJ whole genome shotgun (WGS) entry which is preliminary data.</text>
</comment>
<proteinExistence type="predicted"/>
<protein>
    <submittedName>
        <fullName evidence="2">Uncharacterized protein</fullName>
    </submittedName>
</protein>
<evidence type="ECO:0000313" key="3">
    <source>
        <dbReference type="Proteomes" id="UP000606974"/>
    </source>
</evidence>
<evidence type="ECO:0000256" key="1">
    <source>
        <dbReference type="SAM" id="MobiDB-lite"/>
    </source>
</evidence>
<feature type="compositionally biased region" description="Acidic residues" evidence="1">
    <location>
        <begin position="36"/>
        <end position="47"/>
    </location>
</feature>
<dbReference type="Proteomes" id="UP000606974">
    <property type="component" value="Unassembled WGS sequence"/>
</dbReference>
<evidence type="ECO:0000313" key="2">
    <source>
        <dbReference type="EMBL" id="KAF7513471.1"/>
    </source>
</evidence>
<name>A0A8H7AUX8_9EURO</name>
<reference evidence="2" key="1">
    <citation type="submission" date="2020-02" db="EMBL/GenBank/DDBJ databases">
        <authorList>
            <person name="Palmer J.M."/>
        </authorList>
    </citation>
    <scope>NUCLEOTIDE SEQUENCE</scope>
    <source>
        <strain evidence="2">EPUS1.4</strain>
        <tissue evidence="2">Thallus</tissue>
    </source>
</reference>